<dbReference type="GO" id="GO:0050830">
    <property type="term" value="P:defense response to Gram-positive bacterium"/>
    <property type="evidence" value="ECO:0007669"/>
    <property type="project" value="UniProtKB-ARBA"/>
</dbReference>
<dbReference type="OMA" id="TWHEEHE"/>
<keyword evidence="12" id="KW-1185">Reference proteome</keyword>
<evidence type="ECO:0000256" key="8">
    <source>
        <dbReference type="ARBA" id="ARBA00023157"/>
    </source>
</evidence>
<keyword evidence="7" id="KW-0044">Antibiotic</keyword>
<feature type="domain" description="Invertebrate defensins family profile" evidence="10">
    <location>
        <begin position="39"/>
        <end position="79"/>
    </location>
</feature>
<keyword evidence="6" id="KW-0211">Defensin</keyword>
<keyword evidence="9" id="KW-0732">Signal</keyword>
<proteinExistence type="predicted"/>
<evidence type="ECO:0000256" key="2">
    <source>
        <dbReference type="ARBA" id="ARBA00022525"/>
    </source>
</evidence>
<dbReference type="Proteomes" id="UP000494163">
    <property type="component" value="Chromosome 2R"/>
</dbReference>
<dbReference type="InterPro" id="IPR036574">
    <property type="entry name" value="Scorpion_toxin-like_sf"/>
</dbReference>
<dbReference type="GO" id="GO:0006959">
    <property type="term" value="P:humoral immune response"/>
    <property type="evidence" value="ECO:0007669"/>
    <property type="project" value="TreeGrafter"/>
</dbReference>
<evidence type="ECO:0000256" key="7">
    <source>
        <dbReference type="ARBA" id="ARBA00023022"/>
    </source>
</evidence>
<keyword evidence="2" id="KW-0964">Secreted</keyword>
<evidence type="ECO:0000256" key="9">
    <source>
        <dbReference type="SAM" id="SignalP"/>
    </source>
</evidence>
<organism evidence="11 12">
    <name type="scientific">Drosophila busckii</name>
    <name type="common">Fruit fly</name>
    <dbReference type="NCBI Taxonomy" id="30019"/>
    <lineage>
        <taxon>Eukaryota</taxon>
        <taxon>Metazoa</taxon>
        <taxon>Ecdysozoa</taxon>
        <taxon>Arthropoda</taxon>
        <taxon>Hexapoda</taxon>
        <taxon>Insecta</taxon>
        <taxon>Pterygota</taxon>
        <taxon>Neoptera</taxon>
        <taxon>Endopterygota</taxon>
        <taxon>Diptera</taxon>
        <taxon>Brachycera</taxon>
        <taxon>Muscomorpha</taxon>
        <taxon>Ephydroidea</taxon>
        <taxon>Drosophilidae</taxon>
        <taxon>Drosophila</taxon>
    </lineage>
</organism>
<dbReference type="PANTHER" id="PTHR13645">
    <property type="entry name" value="DEFENSIN"/>
    <property type="match status" value="1"/>
</dbReference>
<keyword evidence="8" id="KW-1015">Disulfide bond</keyword>
<dbReference type="Pfam" id="PF01097">
    <property type="entry name" value="Defensin_2"/>
    <property type="match status" value="1"/>
</dbReference>
<keyword evidence="5" id="KW-0391">Immunity</keyword>
<dbReference type="FunFam" id="3.30.30.10:FF:000005">
    <property type="entry name" value="Defensin"/>
    <property type="match status" value="1"/>
</dbReference>
<evidence type="ECO:0000259" key="10">
    <source>
        <dbReference type="PROSITE" id="PS51378"/>
    </source>
</evidence>
<evidence type="ECO:0000256" key="6">
    <source>
        <dbReference type="ARBA" id="ARBA00022940"/>
    </source>
</evidence>
<dbReference type="PROSITE" id="PS51378">
    <property type="entry name" value="INVERT_DEFENSINS"/>
    <property type="match status" value="1"/>
</dbReference>
<protein>
    <submittedName>
        <fullName evidence="11">Def</fullName>
    </submittedName>
</protein>
<dbReference type="STRING" id="30019.A0A0M3QUL0"/>
<dbReference type="OrthoDB" id="10038290at2759"/>
<dbReference type="SUPFAM" id="SSF57095">
    <property type="entry name" value="Scorpion toxin-like"/>
    <property type="match status" value="1"/>
</dbReference>
<feature type="chain" id="PRO_5005787996" evidence="9">
    <location>
        <begin position="20"/>
        <end position="79"/>
    </location>
</feature>
<evidence type="ECO:0000256" key="3">
    <source>
        <dbReference type="ARBA" id="ARBA00022529"/>
    </source>
</evidence>
<feature type="signal peptide" evidence="9">
    <location>
        <begin position="1"/>
        <end position="19"/>
    </location>
</feature>
<evidence type="ECO:0000256" key="1">
    <source>
        <dbReference type="ARBA" id="ARBA00004613"/>
    </source>
</evidence>
<dbReference type="EMBL" id="CP012524">
    <property type="protein sequence ID" value="ALC40813.1"/>
    <property type="molecule type" value="Genomic_DNA"/>
</dbReference>
<evidence type="ECO:0000313" key="11">
    <source>
        <dbReference type="EMBL" id="ALC40813.1"/>
    </source>
</evidence>
<dbReference type="PANTHER" id="PTHR13645:SF0">
    <property type="entry name" value="DEFENSIN"/>
    <property type="match status" value="1"/>
</dbReference>
<dbReference type="Gene3D" id="3.30.30.10">
    <property type="entry name" value="Knottin, scorpion toxin-like"/>
    <property type="match status" value="1"/>
</dbReference>
<dbReference type="GO" id="GO:0045087">
    <property type="term" value="P:innate immune response"/>
    <property type="evidence" value="ECO:0007669"/>
    <property type="project" value="UniProtKB-KW"/>
</dbReference>
<dbReference type="PROSITE" id="PS51257">
    <property type="entry name" value="PROKAR_LIPOPROTEIN"/>
    <property type="match status" value="1"/>
</dbReference>
<sequence>MKFLLSIAFVLLLACLIEAQVLEPEEQADTSILHPRLKRATCDLLSKWEFKHTACAAHCLVKGFKGGWCNAKAICNCRK</sequence>
<accession>A0A0M3QUL0</accession>
<gene>
    <name evidence="11" type="ORF">Dbus_chr2Rg392</name>
</gene>
<dbReference type="InterPro" id="IPR001542">
    <property type="entry name" value="Defensin_invertebrate/fungal"/>
</dbReference>
<reference evidence="11 12" key="1">
    <citation type="submission" date="2015-08" db="EMBL/GenBank/DDBJ databases">
        <title>Ancestral chromatin configuration constrains chromatin evolution on differentiating sex chromosomes in Drosophila.</title>
        <authorList>
            <person name="Zhou Q."/>
            <person name="Bachtrog D."/>
        </authorList>
    </citation>
    <scope>NUCLEOTIDE SEQUENCE [LARGE SCALE GENOMIC DNA]</scope>
    <source>
        <tissue evidence="11">Whole larvae</tissue>
    </source>
</reference>
<name>A0A0M3QUL0_DROBS</name>
<comment type="subcellular location">
    <subcellularLocation>
        <location evidence="1">Secreted</location>
    </subcellularLocation>
</comment>
<dbReference type="AlphaFoldDB" id="A0A0M3QUL0"/>
<dbReference type="GO" id="GO:0005615">
    <property type="term" value="C:extracellular space"/>
    <property type="evidence" value="ECO:0007669"/>
    <property type="project" value="TreeGrafter"/>
</dbReference>
<dbReference type="SMR" id="A0A0M3QUL0"/>
<keyword evidence="4" id="KW-0399">Innate immunity</keyword>
<evidence type="ECO:0000256" key="4">
    <source>
        <dbReference type="ARBA" id="ARBA00022588"/>
    </source>
</evidence>
<dbReference type="CDD" id="cd21806">
    <property type="entry name" value="DEFL_defensin-like"/>
    <property type="match status" value="1"/>
</dbReference>
<evidence type="ECO:0000256" key="5">
    <source>
        <dbReference type="ARBA" id="ARBA00022859"/>
    </source>
</evidence>
<keyword evidence="3" id="KW-0929">Antimicrobial</keyword>
<evidence type="ECO:0000313" key="12">
    <source>
        <dbReference type="Proteomes" id="UP000494163"/>
    </source>
</evidence>